<evidence type="ECO:0000313" key="2">
    <source>
        <dbReference type="EMBL" id="MEJ8825346.1"/>
    </source>
</evidence>
<dbReference type="EMBL" id="JBBKZV010000021">
    <property type="protein sequence ID" value="MEJ8825346.1"/>
    <property type="molecule type" value="Genomic_DNA"/>
</dbReference>
<proteinExistence type="predicted"/>
<dbReference type="CDD" id="cd06558">
    <property type="entry name" value="crotonase-like"/>
    <property type="match status" value="1"/>
</dbReference>
<dbReference type="Gene3D" id="1.20.5.1610">
    <property type="match status" value="1"/>
</dbReference>
<gene>
    <name evidence="2" type="ORF">WKW80_25540</name>
</gene>
<evidence type="ECO:0000313" key="3">
    <source>
        <dbReference type="Proteomes" id="UP001363010"/>
    </source>
</evidence>
<feature type="compositionally biased region" description="Polar residues" evidence="1">
    <location>
        <begin position="249"/>
        <end position="258"/>
    </location>
</feature>
<dbReference type="Proteomes" id="UP001363010">
    <property type="component" value="Unassembled WGS sequence"/>
</dbReference>
<sequence length="264" mass="28985">MSLVIESNVGSVRVIELNHQNSKNPFSEDLENSIKRALATANNDTSIDSIVVTGGANRSFSAGGDFNEVRQLRGGEDVNNWIDRVTDLYLSVLRVDKPTIAAIDGYAIGMGFQFSMMFDWRIVASSAEFRMPELKHGIGCSVGVAILQHAIGYTAMQEIVFACESISADRAVRYGIVNQLTSTDCLLVEAISRANTFAKYPQVPYRSTKRTIVSSMEKVLLRSAESSKEVHRAAFSSRSPHPHFDRVLGNSNQNNRASPLSGHL</sequence>
<organism evidence="2 3">
    <name type="scientific">Variovorax humicola</name>
    <dbReference type="NCBI Taxonomy" id="1769758"/>
    <lineage>
        <taxon>Bacteria</taxon>
        <taxon>Pseudomonadati</taxon>
        <taxon>Pseudomonadota</taxon>
        <taxon>Betaproteobacteria</taxon>
        <taxon>Burkholderiales</taxon>
        <taxon>Comamonadaceae</taxon>
        <taxon>Variovorax</taxon>
    </lineage>
</organism>
<accession>A0ABU8W5L1</accession>
<name>A0ABU8W5L1_9BURK</name>
<dbReference type="PANTHER" id="PTHR11941:SF173">
    <property type="entry name" value="3-HYDROXYBUTYRYL-COA DEHYDRATASE-LIKE PROTEIN, MITOCHONDRIAL"/>
    <property type="match status" value="1"/>
</dbReference>
<feature type="region of interest" description="Disordered" evidence="1">
    <location>
        <begin position="231"/>
        <end position="264"/>
    </location>
</feature>
<dbReference type="InterPro" id="IPR029045">
    <property type="entry name" value="ClpP/crotonase-like_dom_sf"/>
</dbReference>
<dbReference type="SUPFAM" id="SSF52096">
    <property type="entry name" value="ClpP/crotonase"/>
    <property type="match status" value="1"/>
</dbReference>
<dbReference type="InterPro" id="IPR001753">
    <property type="entry name" value="Enoyl-CoA_hydra/iso"/>
</dbReference>
<dbReference type="Pfam" id="PF00378">
    <property type="entry name" value="ECH_1"/>
    <property type="match status" value="1"/>
</dbReference>
<comment type="caution">
    <text evidence="2">The sequence shown here is derived from an EMBL/GenBank/DDBJ whole genome shotgun (WGS) entry which is preliminary data.</text>
</comment>
<reference evidence="2 3" key="1">
    <citation type="submission" date="2024-03" db="EMBL/GenBank/DDBJ databases">
        <title>Novel species of the genus Variovorax.</title>
        <authorList>
            <person name="Liu Q."/>
            <person name="Xin Y.-H."/>
        </authorList>
    </citation>
    <scope>NUCLEOTIDE SEQUENCE [LARGE SCALE GENOMIC DNA]</scope>
    <source>
        <strain evidence="2 3">KACC 18501</strain>
    </source>
</reference>
<keyword evidence="3" id="KW-1185">Reference proteome</keyword>
<evidence type="ECO:0000256" key="1">
    <source>
        <dbReference type="SAM" id="MobiDB-lite"/>
    </source>
</evidence>
<protein>
    <submittedName>
        <fullName evidence="2">Enoyl-CoA hydratase/isomerase family protein</fullName>
    </submittedName>
</protein>
<dbReference type="Gene3D" id="3.90.226.10">
    <property type="entry name" value="2-enoyl-CoA Hydratase, Chain A, domain 1"/>
    <property type="match status" value="1"/>
</dbReference>
<dbReference type="PANTHER" id="PTHR11941">
    <property type="entry name" value="ENOYL-COA HYDRATASE-RELATED"/>
    <property type="match status" value="1"/>
</dbReference>
<dbReference type="RefSeq" id="WP_340366377.1">
    <property type="nucleotide sequence ID" value="NZ_JBBKZV010000021.1"/>
</dbReference>